<keyword evidence="6" id="KW-0342">GTP-binding</keyword>
<dbReference type="Pfam" id="PF12804">
    <property type="entry name" value="NTP_transf_3"/>
    <property type="match status" value="1"/>
</dbReference>
<dbReference type="Gene3D" id="3.90.550.10">
    <property type="entry name" value="Spore Coat Polysaccharide Biosynthesis Protein SpsA, Chain A"/>
    <property type="match status" value="1"/>
</dbReference>
<evidence type="ECO:0000256" key="2">
    <source>
        <dbReference type="ARBA" id="ARBA00022679"/>
    </source>
</evidence>
<dbReference type="PANTHER" id="PTHR19136:SF81">
    <property type="entry name" value="MOLYBDENUM COFACTOR GUANYLYLTRANSFERASE"/>
    <property type="match status" value="1"/>
</dbReference>
<evidence type="ECO:0000256" key="3">
    <source>
        <dbReference type="ARBA" id="ARBA00022723"/>
    </source>
</evidence>
<dbReference type="CDD" id="cd02503">
    <property type="entry name" value="MobA"/>
    <property type="match status" value="1"/>
</dbReference>
<dbReference type="SUPFAM" id="SSF53448">
    <property type="entry name" value="Nucleotide-diphospho-sugar transferases"/>
    <property type="match status" value="1"/>
</dbReference>
<name>A0ABW3Y1K4_9FLAO</name>
<keyword evidence="7" id="KW-0501">Molybdenum cofactor biosynthesis</keyword>
<evidence type="ECO:0000259" key="8">
    <source>
        <dbReference type="Pfam" id="PF12804"/>
    </source>
</evidence>
<accession>A0ABW3Y1K4</accession>
<keyword evidence="3" id="KW-0479">Metal-binding</keyword>
<keyword evidence="5" id="KW-0460">Magnesium</keyword>
<comment type="caution">
    <text evidence="9">The sequence shown here is derived from an EMBL/GenBank/DDBJ whole genome shotgun (WGS) entry which is preliminary data.</text>
</comment>
<evidence type="ECO:0000256" key="4">
    <source>
        <dbReference type="ARBA" id="ARBA00022741"/>
    </source>
</evidence>
<dbReference type="Proteomes" id="UP001597201">
    <property type="component" value="Unassembled WGS sequence"/>
</dbReference>
<evidence type="ECO:0000313" key="10">
    <source>
        <dbReference type="Proteomes" id="UP001597201"/>
    </source>
</evidence>
<keyword evidence="2 9" id="KW-0808">Transferase</keyword>
<keyword evidence="1" id="KW-0963">Cytoplasm</keyword>
<keyword evidence="10" id="KW-1185">Reference proteome</keyword>
<evidence type="ECO:0000256" key="7">
    <source>
        <dbReference type="ARBA" id="ARBA00023150"/>
    </source>
</evidence>
<dbReference type="InterPro" id="IPR025877">
    <property type="entry name" value="MobA-like_NTP_Trfase"/>
</dbReference>
<dbReference type="InterPro" id="IPR013482">
    <property type="entry name" value="Molybde_CF_guanTrfase"/>
</dbReference>
<dbReference type="InterPro" id="IPR029044">
    <property type="entry name" value="Nucleotide-diphossugar_trans"/>
</dbReference>
<dbReference type="EMBL" id="JBHTMY010000002">
    <property type="protein sequence ID" value="MFD1315290.1"/>
    <property type="molecule type" value="Genomic_DNA"/>
</dbReference>
<reference evidence="10" key="1">
    <citation type="journal article" date="2019" name="Int. J. Syst. Evol. Microbiol.">
        <title>The Global Catalogue of Microorganisms (GCM) 10K type strain sequencing project: providing services to taxonomists for standard genome sequencing and annotation.</title>
        <authorList>
            <consortium name="The Broad Institute Genomics Platform"/>
            <consortium name="The Broad Institute Genome Sequencing Center for Infectious Disease"/>
            <person name="Wu L."/>
            <person name="Ma J."/>
        </authorList>
    </citation>
    <scope>NUCLEOTIDE SEQUENCE [LARGE SCALE GENOMIC DNA]</scope>
    <source>
        <strain evidence="10">CCUG 61485</strain>
    </source>
</reference>
<keyword evidence="4" id="KW-0547">Nucleotide-binding</keyword>
<sequence>MKNHRKHATLARRKAGNFGVCEMALLGSTCDNIYQLSSKISEKLSEKYKLAYIDASHKELVNAPHVDSYTFHSSGDFQVHSNQPSNRYNDKILFSGYDFLFVNGNHFQAEQQILIIDAKKEASIKKRSSQLTNVQFIIKSDTTEVFDFLLEEHPYLQNIHQYEIDQIDAISAHIENLILQEVASVNGLILVGGKSERMGKDKAQLDFHGKPHQEFLHHLFQTAQFPVYFSTRNGQSISGFDCIQDTFTGLGPFGAICSAFQKDPNKAWLVVATDLPFIDQNILDLLLQKRNPKKIATAFKGKNKDFPEPLITLWEPKAYPILLQYLALGVSCPRKVLINNDVEIIDIDEKFITNVNTPDEYLKVKEEIEKSLT</sequence>
<protein>
    <submittedName>
        <fullName evidence="9">NTP transferase domain-containing protein</fullName>
    </submittedName>
</protein>
<proteinExistence type="predicted"/>
<organism evidence="9 10">
    <name type="scientific">Namhaeicola litoreus</name>
    <dbReference type="NCBI Taxonomy" id="1052145"/>
    <lineage>
        <taxon>Bacteria</taxon>
        <taxon>Pseudomonadati</taxon>
        <taxon>Bacteroidota</taxon>
        <taxon>Flavobacteriia</taxon>
        <taxon>Flavobacteriales</taxon>
        <taxon>Flavobacteriaceae</taxon>
        <taxon>Namhaeicola</taxon>
    </lineage>
</organism>
<dbReference type="RefSeq" id="WP_377177296.1">
    <property type="nucleotide sequence ID" value="NZ_JBHTMY010000002.1"/>
</dbReference>
<dbReference type="PANTHER" id="PTHR19136">
    <property type="entry name" value="MOLYBDENUM COFACTOR GUANYLYLTRANSFERASE"/>
    <property type="match status" value="1"/>
</dbReference>
<evidence type="ECO:0000313" key="9">
    <source>
        <dbReference type="EMBL" id="MFD1315290.1"/>
    </source>
</evidence>
<gene>
    <name evidence="9" type="ORF">ACFQ39_06645</name>
</gene>
<evidence type="ECO:0000256" key="6">
    <source>
        <dbReference type="ARBA" id="ARBA00023134"/>
    </source>
</evidence>
<evidence type="ECO:0000256" key="5">
    <source>
        <dbReference type="ARBA" id="ARBA00022842"/>
    </source>
</evidence>
<dbReference type="GO" id="GO:0016740">
    <property type="term" value="F:transferase activity"/>
    <property type="evidence" value="ECO:0007669"/>
    <property type="project" value="UniProtKB-KW"/>
</dbReference>
<evidence type="ECO:0000256" key="1">
    <source>
        <dbReference type="ARBA" id="ARBA00022490"/>
    </source>
</evidence>
<feature type="domain" description="MobA-like NTP transferase" evidence="8">
    <location>
        <begin position="187"/>
        <end position="326"/>
    </location>
</feature>